<dbReference type="Pfam" id="PF00001">
    <property type="entry name" value="7tm_1"/>
    <property type="match status" value="1"/>
</dbReference>
<keyword evidence="14" id="KW-0844">Vision</keyword>
<evidence type="ECO:0000259" key="17">
    <source>
        <dbReference type="PROSITE" id="PS50262"/>
    </source>
</evidence>
<evidence type="ECO:0000256" key="4">
    <source>
        <dbReference type="ARBA" id="ARBA00022606"/>
    </source>
</evidence>
<evidence type="ECO:0000256" key="5">
    <source>
        <dbReference type="ARBA" id="ARBA00022692"/>
    </source>
</evidence>
<keyword evidence="10 15" id="KW-0472">Membrane</keyword>
<dbReference type="Gene3D" id="1.20.1070.10">
    <property type="entry name" value="Rhodopsin 7-helix transmembrane proteins"/>
    <property type="match status" value="1"/>
</dbReference>
<evidence type="ECO:0000256" key="6">
    <source>
        <dbReference type="ARBA" id="ARBA00022925"/>
    </source>
</evidence>
<feature type="transmembrane region" description="Helical" evidence="15">
    <location>
        <begin position="180"/>
        <end position="200"/>
    </location>
</feature>
<evidence type="ECO:0000256" key="10">
    <source>
        <dbReference type="ARBA" id="ARBA00023136"/>
    </source>
</evidence>
<gene>
    <name evidence="18" type="primary">UVOP_0</name>
    <name evidence="18" type="ORF">CM83_35287</name>
</gene>
<keyword evidence="8" id="KW-0157">Chromophore</keyword>
<protein>
    <submittedName>
        <fullName evidence="18">Opsin, ultraviolet-sensitive</fullName>
    </submittedName>
</protein>
<feature type="transmembrane region" description="Helical" evidence="15">
    <location>
        <begin position="309"/>
        <end position="334"/>
    </location>
</feature>
<reference evidence="18" key="2">
    <citation type="submission" date="2014-07" db="EMBL/GenBank/DDBJ databases">
        <authorList>
            <person name="Hull J."/>
        </authorList>
    </citation>
    <scope>NUCLEOTIDE SEQUENCE</scope>
</reference>
<feature type="transmembrane region" description="Helical" evidence="15">
    <location>
        <begin position="257"/>
        <end position="277"/>
    </location>
</feature>
<dbReference type="GO" id="GO:0016020">
    <property type="term" value="C:membrane"/>
    <property type="evidence" value="ECO:0007669"/>
    <property type="project" value="UniProtKB-SubCell"/>
</dbReference>
<evidence type="ECO:0000256" key="3">
    <source>
        <dbReference type="ARBA" id="ARBA00022543"/>
    </source>
</evidence>
<accession>A0A0A9W8I3</accession>
<keyword evidence="3" id="KW-0600">Photoreceptor protein</keyword>
<feature type="transmembrane region" description="Helical" evidence="15">
    <location>
        <begin position="216"/>
        <end position="236"/>
    </location>
</feature>
<dbReference type="PRINTS" id="PR00237">
    <property type="entry name" value="GPCRRHODOPSN"/>
</dbReference>
<keyword evidence="6" id="KW-0681">Retinal protein</keyword>
<evidence type="ECO:0000256" key="16">
    <source>
        <dbReference type="SAM" id="SignalP"/>
    </source>
</evidence>
<feature type="transmembrane region" description="Helical" evidence="15">
    <location>
        <begin position="146"/>
        <end position="168"/>
    </location>
</feature>
<dbReference type="GO" id="GO:0009881">
    <property type="term" value="F:photoreceptor activity"/>
    <property type="evidence" value="ECO:0007669"/>
    <property type="project" value="UniProtKB-KW"/>
</dbReference>
<evidence type="ECO:0000256" key="9">
    <source>
        <dbReference type="ARBA" id="ARBA00023040"/>
    </source>
</evidence>
<keyword evidence="12" id="KW-0325">Glycoprotein</keyword>
<dbReference type="PANTHER" id="PTHR24240">
    <property type="entry name" value="OPSIN"/>
    <property type="match status" value="1"/>
</dbReference>
<keyword evidence="16" id="KW-0732">Signal</keyword>
<dbReference type="EMBL" id="GBHO01039878">
    <property type="protein sequence ID" value="JAG03726.1"/>
    <property type="molecule type" value="Transcribed_RNA"/>
</dbReference>
<evidence type="ECO:0000313" key="18">
    <source>
        <dbReference type="EMBL" id="JAG03726.1"/>
    </source>
</evidence>
<keyword evidence="13" id="KW-0807">Transducer</keyword>
<feature type="transmembrane region" description="Helical" evidence="15">
    <location>
        <begin position="355"/>
        <end position="376"/>
    </location>
</feature>
<evidence type="ECO:0000256" key="15">
    <source>
        <dbReference type="SAM" id="Phobius"/>
    </source>
</evidence>
<evidence type="ECO:0000256" key="8">
    <source>
        <dbReference type="ARBA" id="ARBA00022991"/>
    </source>
</evidence>
<dbReference type="SMART" id="SM01381">
    <property type="entry name" value="7TM_GPCR_Srsx"/>
    <property type="match status" value="1"/>
</dbReference>
<dbReference type="InterPro" id="IPR050125">
    <property type="entry name" value="GPCR_opsins"/>
</dbReference>
<sequence>MSLCGLVLIVACLLAVDGFVYSTNECPIVYIDADDVVVRKRTLCCGSPTNLTDCRTAGHQLFWSESELNSTDLYVSPTQSIKPAPDTPNFVPKSTHRKFKKGKYADLYPILLWKQAGWYTEDYEELVNEYWMDFVPATTQAHYTFALIYLILTTISLAGNVLVFTMIIKFKSLQTPSNYLVANLAVADFFMMSRGPIFIYNCLYKGPVAGYVGCQIYGVIGGLTGVGAIMSLALIAKDRYSVIVHPFDQGYKMTKTKATLSITFIWAYAAVFATMPLTGASLGIKPYVPEGYLTSCSFDYVSTDSVNRIFILCFFLCAWFVPTIIITTSYFKILKHVLTASVTRMGQERQQRKGEVRLAAVVLLVIAVWFLSWTPYATVALIGISGNRHILTPLGTMVPAVFCKTAATIDPFIYALSHPRFRNILFKIWCPRKYGDRRADELFNNQIAIWKSDGSLRFVRKDSSGVAVA</sequence>
<evidence type="ECO:0000256" key="2">
    <source>
        <dbReference type="ARBA" id="ARBA00010663"/>
    </source>
</evidence>
<proteinExistence type="inferred from homology"/>
<reference evidence="18" key="1">
    <citation type="journal article" date="2014" name="PLoS ONE">
        <title>Transcriptome-Based Identification of ABC Transporters in the Western Tarnished Plant Bug Lygus hesperus.</title>
        <authorList>
            <person name="Hull J.J."/>
            <person name="Chaney K."/>
            <person name="Geib S.M."/>
            <person name="Fabrick J.A."/>
            <person name="Brent C.S."/>
            <person name="Walsh D."/>
            <person name="Lavine L.C."/>
        </authorList>
    </citation>
    <scope>NUCLEOTIDE SEQUENCE</scope>
</reference>
<keyword evidence="4" id="KW-0716">Sensory transduction</keyword>
<evidence type="ECO:0000256" key="14">
    <source>
        <dbReference type="ARBA" id="ARBA00023305"/>
    </source>
</evidence>
<dbReference type="PROSITE" id="PS50262">
    <property type="entry name" value="G_PROTEIN_RECEP_F1_2"/>
    <property type="match status" value="1"/>
</dbReference>
<feature type="chain" id="PRO_5002051988" evidence="16">
    <location>
        <begin position="19"/>
        <end position="469"/>
    </location>
</feature>
<dbReference type="InterPro" id="IPR017452">
    <property type="entry name" value="GPCR_Rhodpsn_7TM"/>
</dbReference>
<keyword evidence="11" id="KW-0675">Receptor</keyword>
<comment type="subcellular location">
    <subcellularLocation>
        <location evidence="1">Membrane</location>
        <topology evidence="1">Multi-pass membrane protein</topology>
    </subcellularLocation>
</comment>
<feature type="transmembrane region" description="Helical" evidence="15">
    <location>
        <begin position="396"/>
        <end position="417"/>
    </location>
</feature>
<feature type="signal peptide" evidence="16">
    <location>
        <begin position="1"/>
        <end position="18"/>
    </location>
</feature>
<evidence type="ECO:0000256" key="12">
    <source>
        <dbReference type="ARBA" id="ARBA00023180"/>
    </source>
</evidence>
<keyword evidence="5 15" id="KW-0812">Transmembrane</keyword>
<evidence type="ECO:0000256" key="11">
    <source>
        <dbReference type="ARBA" id="ARBA00023170"/>
    </source>
</evidence>
<dbReference type="SUPFAM" id="SSF81321">
    <property type="entry name" value="Family A G protein-coupled receptor-like"/>
    <property type="match status" value="1"/>
</dbReference>
<dbReference type="AlphaFoldDB" id="A0A0A9W8I3"/>
<dbReference type="GO" id="GO:0007601">
    <property type="term" value="P:visual perception"/>
    <property type="evidence" value="ECO:0007669"/>
    <property type="project" value="UniProtKB-KW"/>
</dbReference>
<keyword evidence="9" id="KW-0297">G-protein coupled receptor</keyword>
<dbReference type="GO" id="GO:0004930">
    <property type="term" value="F:G protein-coupled receptor activity"/>
    <property type="evidence" value="ECO:0007669"/>
    <property type="project" value="UniProtKB-KW"/>
</dbReference>
<name>A0A0A9W8I3_LYGHE</name>
<evidence type="ECO:0000256" key="7">
    <source>
        <dbReference type="ARBA" id="ARBA00022989"/>
    </source>
</evidence>
<dbReference type="InterPro" id="IPR000276">
    <property type="entry name" value="GPCR_Rhodpsn"/>
</dbReference>
<dbReference type="PROSITE" id="PS00238">
    <property type="entry name" value="OPSIN"/>
    <property type="match status" value="1"/>
</dbReference>
<dbReference type="InterPro" id="IPR027430">
    <property type="entry name" value="Retinal_BS"/>
</dbReference>
<evidence type="ECO:0000256" key="1">
    <source>
        <dbReference type="ARBA" id="ARBA00004141"/>
    </source>
</evidence>
<keyword evidence="7 15" id="KW-1133">Transmembrane helix</keyword>
<feature type="domain" description="G-protein coupled receptors family 1 profile" evidence="17">
    <location>
        <begin position="159"/>
        <end position="414"/>
    </location>
</feature>
<organism evidence="18">
    <name type="scientific">Lygus hesperus</name>
    <name type="common">Western plant bug</name>
    <dbReference type="NCBI Taxonomy" id="30085"/>
    <lineage>
        <taxon>Eukaryota</taxon>
        <taxon>Metazoa</taxon>
        <taxon>Ecdysozoa</taxon>
        <taxon>Arthropoda</taxon>
        <taxon>Hexapoda</taxon>
        <taxon>Insecta</taxon>
        <taxon>Pterygota</taxon>
        <taxon>Neoptera</taxon>
        <taxon>Paraneoptera</taxon>
        <taxon>Hemiptera</taxon>
        <taxon>Heteroptera</taxon>
        <taxon>Panheteroptera</taxon>
        <taxon>Cimicomorpha</taxon>
        <taxon>Miridae</taxon>
        <taxon>Mirini</taxon>
        <taxon>Lygus</taxon>
    </lineage>
</organism>
<comment type="similarity">
    <text evidence="2">Belongs to the G-protein coupled receptor 1 family.</text>
</comment>
<dbReference type="GO" id="GO:0007602">
    <property type="term" value="P:phototransduction"/>
    <property type="evidence" value="ECO:0007669"/>
    <property type="project" value="UniProtKB-KW"/>
</dbReference>
<evidence type="ECO:0000256" key="13">
    <source>
        <dbReference type="ARBA" id="ARBA00023224"/>
    </source>
</evidence>